<feature type="domain" description="Reverse transcriptase Ty1/copia-type" evidence="1">
    <location>
        <begin position="13"/>
        <end position="111"/>
    </location>
</feature>
<dbReference type="EMBL" id="JACGWN010000014">
    <property type="protein sequence ID" value="KAL0405514.1"/>
    <property type="molecule type" value="Genomic_DNA"/>
</dbReference>
<accession>A0AAW2TM77</accession>
<gene>
    <name evidence="2" type="ORF">Slati_3865300</name>
</gene>
<dbReference type="InterPro" id="IPR013103">
    <property type="entry name" value="RVT_2"/>
</dbReference>
<proteinExistence type="predicted"/>
<dbReference type="Pfam" id="PF07727">
    <property type="entry name" value="RVT_2"/>
    <property type="match status" value="1"/>
</dbReference>
<protein>
    <submittedName>
        <fullName evidence="2">Retrovirus-related Pol polyprotein from transposon TNT 1-94</fullName>
    </submittedName>
</protein>
<evidence type="ECO:0000259" key="1">
    <source>
        <dbReference type="Pfam" id="PF07727"/>
    </source>
</evidence>
<sequence>MGLQKCKLGANMGVTTFKARLVVKGYTQRTGVDFEETYSFVAMAKSMRILLAIATWYNYEIWKMDMKTTFLYGSVEKDIYMDEPDDFTSVGEEQKVCRLQRSIYDPKQASRS</sequence>
<comment type="caution">
    <text evidence="2">The sequence shown here is derived from an EMBL/GenBank/DDBJ whole genome shotgun (WGS) entry which is preliminary data.</text>
</comment>
<dbReference type="AlphaFoldDB" id="A0AAW2TM77"/>
<reference evidence="2" key="1">
    <citation type="submission" date="2020-06" db="EMBL/GenBank/DDBJ databases">
        <authorList>
            <person name="Li T."/>
            <person name="Hu X."/>
            <person name="Zhang T."/>
            <person name="Song X."/>
            <person name="Zhang H."/>
            <person name="Dai N."/>
            <person name="Sheng W."/>
            <person name="Hou X."/>
            <person name="Wei L."/>
        </authorList>
    </citation>
    <scope>NUCLEOTIDE SEQUENCE</scope>
    <source>
        <strain evidence="2">KEN1</strain>
        <tissue evidence="2">Leaf</tissue>
    </source>
</reference>
<evidence type="ECO:0000313" key="2">
    <source>
        <dbReference type="EMBL" id="KAL0405514.1"/>
    </source>
</evidence>
<organism evidence="2">
    <name type="scientific">Sesamum latifolium</name>
    <dbReference type="NCBI Taxonomy" id="2727402"/>
    <lineage>
        <taxon>Eukaryota</taxon>
        <taxon>Viridiplantae</taxon>
        <taxon>Streptophyta</taxon>
        <taxon>Embryophyta</taxon>
        <taxon>Tracheophyta</taxon>
        <taxon>Spermatophyta</taxon>
        <taxon>Magnoliopsida</taxon>
        <taxon>eudicotyledons</taxon>
        <taxon>Gunneridae</taxon>
        <taxon>Pentapetalae</taxon>
        <taxon>asterids</taxon>
        <taxon>lamiids</taxon>
        <taxon>Lamiales</taxon>
        <taxon>Pedaliaceae</taxon>
        <taxon>Sesamum</taxon>
    </lineage>
</organism>
<name>A0AAW2TM77_9LAMI</name>
<reference evidence="2" key="2">
    <citation type="journal article" date="2024" name="Plant">
        <title>Genomic evolution and insights into agronomic trait innovations of Sesamum species.</title>
        <authorList>
            <person name="Miao H."/>
            <person name="Wang L."/>
            <person name="Qu L."/>
            <person name="Liu H."/>
            <person name="Sun Y."/>
            <person name="Le M."/>
            <person name="Wang Q."/>
            <person name="Wei S."/>
            <person name="Zheng Y."/>
            <person name="Lin W."/>
            <person name="Duan Y."/>
            <person name="Cao H."/>
            <person name="Xiong S."/>
            <person name="Wang X."/>
            <person name="Wei L."/>
            <person name="Li C."/>
            <person name="Ma Q."/>
            <person name="Ju M."/>
            <person name="Zhao R."/>
            <person name="Li G."/>
            <person name="Mu C."/>
            <person name="Tian Q."/>
            <person name="Mei H."/>
            <person name="Zhang T."/>
            <person name="Gao T."/>
            <person name="Zhang H."/>
        </authorList>
    </citation>
    <scope>NUCLEOTIDE SEQUENCE</scope>
    <source>
        <strain evidence="2">KEN1</strain>
    </source>
</reference>